<feature type="transmembrane region" description="Helical" evidence="1">
    <location>
        <begin position="6"/>
        <end position="28"/>
    </location>
</feature>
<keyword evidence="1" id="KW-0812">Transmembrane</keyword>
<protein>
    <submittedName>
        <fullName evidence="3">7TM_GPCR_Srx domain-containing protein</fullName>
    </submittedName>
</protein>
<name>A0A0K0D9W2_ANGCA</name>
<organism evidence="2 3">
    <name type="scientific">Angiostrongylus cantonensis</name>
    <name type="common">Rat lungworm</name>
    <dbReference type="NCBI Taxonomy" id="6313"/>
    <lineage>
        <taxon>Eukaryota</taxon>
        <taxon>Metazoa</taxon>
        <taxon>Ecdysozoa</taxon>
        <taxon>Nematoda</taxon>
        <taxon>Chromadorea</taxon>
        <taxon>Rhabditida</taxon>
        <taxon>Rhabditina</taxon>
        <taxon>Rhabditomorpha</taxon>
        <taxon>Strongyloidea</taxon>
        <taxon>Metastrongylidae</taxon>
        <taxon>Angiostrongylus</taxon>
    </lineage>
</organism>
<evidence type="ECO:0000256" key="1">
    <source>
        <dbReference type="SAM" id="Phobius"/>
    </source>
</evidence>
<dbReference type="WBParaSite" id="ACAC_0000697001-mRNA-1">
    <property type="protein sequence ID" value="ACAC_0000697001-mRNA-1"/>
    <property type="gene ID" value="ACAC_0000697001"/>
</dbReference>
<feature type="transmembrane region" description="Helical" evidence="1">
    <location>
        <begin position="91"/>
        <end position="112"/>
    </location>
</feature>
<dbReference type="Proteomes" id="UP000035642">
    <property type="component" value="Unassembled WGS sequence"/>
</dbReference>
<evidence type="ECO:0000313" key="3">
    <source>
        <dbReference type="WBParaSite" id="ACAC_0000697001-mRNA-1"/>
    </source>
</evidence>
<dbReference type="Gene3D" id="1.20.1070.10">
    <property type="entry name" value="Rhodopsin 7-helix transmembrane proteins"/>
    <property type="match status" value="1"/>
</dbReference>
<accession>A0A0K0D9W2</accession>
<dbReference type="AlphaFoldDB" id="A0A0K0D9W2"/>
<reference evidence="2" key="1">
    <citation type="submission" date="2012-09" db="EMBL/GenBank/DDBJ databases">
        <authorList>
            <person name="Martin A.A."/>
        </authorList>
    </citation>
    <scope>NUCLEOTIDE SEQUENCE</scope>
</reference>
<keyword evidence="2" id="KW-1185">Reference proteome</keyword>
<keyword evidence="1" id="KW-1133">Transmembrane helix</keyword>
<dbReference type="SUPFAM" id="SSF81321">
    <property type="entry name" value="Family A G protein-coupled receptor-like"/>
    <property type="match status" value="1"/>
</dbReference>
<keyword evidence="1" id="KW-0472">Membrane</keyword>
<sequence>MDEYEYLFHYYFFIFYIFLGSTLLLLNLQMMLVIRRSKLLWIHSAYRLIFFGSAADTVNCGVQVAAVAATLRTPVIHPTTNMLLGAAFQASYAVEYPIMLILSVNRFIAVILPKKMDFVFDYRKTTVR</sequence>
<proteinExistence type="predicted"/>
<reference evidence="3" key="2">
    <citation type="submission" date="2017-02" db="UniProtKB">
        <authorList>
            <consortium name="WormBaseParasite"/>
        </authorList>
    </citation>
    <scope>IDENTIFICATION</scope>
</reference>
<evidence type="ECO:0000313" key="2">
    <source>
        <dbReference type="Proteomes" id="UP000035642"/>
    </source>
</evidence>
<feature type="transmembrane region" description="Helical" evidence="1">
    <location>
        <begin position="48"/>
        <end position="71"/>
    </location>
</feature>